<gene>
    <name evidence="2" type="ORF">FF041_06570</name>
</gene>
<feature type="region of interest" description="Disordered" evidence="1">
    <location>
        <begin position="82"/>
        <end position="101"/>
    </location>
</feature>
<reference evidence="2 3" key="1">
    <citation type="submission" date="2019-05" db="EMBL/GenBank/DDBJ databases">
        <title>Comparative genomics and metabolomics analyses of clavulanic acid producing Streptomyces species provides insight into specialized metabolism and evolution of beta-lactam biosynthetic gene clusters.</title>
        <authorList>
            <person name="Moore M.A."/>
            <person name="Cruz-Morales P."/>
            <person name="Barona Gomez F."/>
            <person name="Kapil T."/>
        </authorList>
    </citation>
    <scope>NUCLEOTIDE SEQUENCE [LARGE SCALE GENOMIC DNA]</scope>
    <source>
        <strain evidence="2 3">NRRL 5741</strain>
    </source>
</reference>
<dbReference type="EMBL" id="VCLA01000051">
    <property type="protein sequence ID" value="MQS99893.1"/>
    <property type="molecule type" value="Genomic_DNA"/>
</dbReference>
<sequence>MADNVHLAVHMEATGLKQAELAQRLNDRIEGLTGRPGNLTDRHIRNWLTGKTRWPQKRQRVALEAEFQVSALELGFVPRSGARGGELSSSAIASPPSEDPVKRRTFAGATLSLTTAALVSVPNAAARPRVGMRDVNGLEAAFAELVVADNAHGGTIKLETRALAFARHALERQAIGTTTERVRSRLYYLAAAFTGTALWAAVDDFRPDRAHRHLQQALMLAGLSGNSEIQLRLWSHASLLASQQPGRIHEAIAAAQTARNASACRRDPLYASLTSARLAGVQAQAGDTIATTAALRAMDQARVAFDRADPATPRPAWIDFYDRAELHGLSALIMARVGRHSEAEAHFHQTLARLRPQYRRNRTYYTTHLALTQLRQGDVEEACATALSVLATSTGDSLTGRTGRCLARFNRELVAKARGAKCISEWTARYTERQERRQ</sequence>
<dbReference type="InterPro" id="IPR011990">
    <property type="entry name" value="TPR-like_helical_dom_sf"/>
</dbReference>
<evidence type="ECO:0000313" key="2">
    <source>
        <dbReference type="EMBL" id="MQS99893.1"/>
    </source>
</evidence>
<dbReference type="SUPFAM" id="SSF48452">
    <property type="entry name" value="TPR-like"/>
    <property type="match status" value="1"/>
</dbReference>
<accession>A0A646KCF8</accession>
<dbReference type="OrthoDB" id="4332031at2"/>
<evidence type="ECO:0008006" key="4">
    <source>
        <dbReference type="Google" id="ProtNLM"/>
    </source>
</evidence>
<proteinExistence type="predicted"/>
<dbReference type="Proteomes" id="UP000419138">
    <property type="component" value="Unassembled WGS sequence"/>
</dbReference>
<evidence type="ECO:0000256" key="1">
    <source>
        <dbReference type="SAM" id="MobiDB-lite"/>
    </source>
</evidence>
<dbReference type="AlphaFoldDB" id="A0A646KCF8"/>
<dbReference type="Gene3D" id="1.25.40.10">
    <property type="entry name" value="Tetratricopeptide repeat domain"/>
    <property type="match status" value="1"/>
</dbReference>
<protein>
    <recommendedName>
        <fullName evidence="4">Tat pathway signal protein</fullName>
    </recommendedName>
</protein>
<comment type="caution">
    <text evidence="2">The sequence shown here is derived from an EMBL/GenBank/DDBJ whole genome shotgun (WGS) entry which is preliminary data.</text>
</comment>
<dbReference type="RefSeq" id="WP_153521422.1">
    <property type="nucleotide sequence ID" value="NZ_JBEPDZ010000006.1"/>
</dbReference>
<keyword evidence="3" id="KW-1185">Reference proteome</keyword>
<name>A0A646KCF8_STRJU</name>
<organism evidence="2 3">
    <name type="scientific">Streptomyces jumonjinensis</name>
    <dbReference type="NCBI Taxonomy" id="1945"/>
    <lineage>
        <taxon>Bacteria</taxon>
        <taxon>Bacillati</taxon>
        <taxon>Actinomycetota</taxon>
        <taxon>Actinomycetes</taxon>
        <taxon>Kitasatosporales</taxon>
        <taxon>Streptomycetaceae</taxon>
        <taxon>Streptomyces</taxon>
    </lineage>
</organism>
<evidence type="ECO:0000313" key="3">
    <source>
        <dbReference type="Proteomes" id="UP000419138"/>
    </source>
</evidence>